<dbReference type="RefSeq" id="WP_326756391.1">
    <property type="nucleotide sequence ID" value="NZ_CP109134.1"/>
</dbReference>
<dbReference type="GeneID" id="91548228"/>
<accession>A0ABZ1GWT8</accession>
<name>A0ABZ1GWT8_9ACTN</name>
<protein>
    <submittedName>
        <fullName evidence="1">Uncharacterized protein</fullName>
    </submittedName>
</protein>
<organism evidence="1 2">
    <name type="scientific">Streptomyces hirsutus</name>
    <dbReference type="NCBI Taxonomy" id="35620"/>
    <lineage>
        <taxon>Bacteria</taxon>
        <taxon>Bacillati</taxon>
        <taxon>Actinomycetota</taxon>
        <taxon>Actinomycetes</taxon>
        <taxon>Kitasatosporales</taxon>
        <taxon>Streptomycetaceae</taxon>
        <taxon>Streptomyces</taxon>
    </lineage>
</organism>
<evidence type="ECO:0000313" key="1">
    <source>
        <dbReference type="EMBL" id="WSD10692.1"/>
    </source>
</evidence>
<evidence type="ECO:0000313" key="2">
    <source>
        <dbReference type="Proteomes" id="UP001335325"/>
    </source>
</evidence>
<dbReference type="EMBL" id="CP109134">
    <property type="protein sequence ID" value="WSD10692.1"/>
    <property type="molecule type" value="Genomic_DNA"/>
</dbReference>
<sequence>MFDQVMARIAGRFGRVEPRAGARVCLLGLLSNGPGAHRDEPVAQCVMAGGPRTTALFGGLPEGDDQGLTRATRDGRQSVFHGHVQGSVAADKAAVERSFKSFAASVGNRIGCEPGSRA</sequence>
<gene>
    <name evidence="1" type="ORF">OIE73_36665</name>
</gene>
<proteinExistence type="predicted"/>
<reference evidence="1 2" key="1">
    <citation type="submission" date="2022-10" db="EMBL/GenBank/DDBJ databases">
        <title>The complete genomes of actinobacterial strains from the NBC collection.</title>
        <authorList>
            <person name="Joergensen T.S."/>
            <person name="Alvarez Arevalo M."/>
            <person name="Sterndorff E.B."/>
            <person name="Faurdal D."/>
            <person name="Vuksanovic O."/>
            <person name="Mourched A.-S."/>
            <person name="Charusanti P."/>
            <person name="Shaw S."/>
            <person name="Blin K."/>
            <person name="Weber T."/>
        </authorList>
    </citation>
    <scope>NUCLEOTIDE SEQUENCE [LARGE SCALE GENOMIC DNA]</scope>
    <source>
        <strain evidence="1 2">NBC 01753</strain>
    </source>
</reference>
<dbReference type="Proteomes" id="UP001335325">
    <property type="component" value="Chromosome"/>
</dbReference>
<keyword evidence="2" id="KW-1185">Reference proteome</keyword>